<comment type="caution">
    <text evidence="8">The sequence shown here is derived from an EMBL/GenBank/DDBJ whole genome shotgun (WGS) entry which is preliminary data.</text>
</comment>
<dbReference type="PANTHER" id="PTHR11705">
    <property type="entry name" value="PROTEASE FAMILY M14 CARBOXYPEPTIDASE A,B"/>
    <property type="match status" value="1"/>
</dbReference>
<evidence type="ECO:0000256" key="4">
    <source>
        <dbReference type="ARBA" id="ARBA00022801"/>
    </source>
</evidence>
<keyword evidence="9" id="KW-1185">Reference proteome</keyword>
<evidence type="ECO:0000256" key="5">
    <source>
        <dbReference type="ARBA" id="ARBA00022833"/>
    </source>
</evidence>
<comment type="cofactor">
    <cofactor evidence="1">
        <name>Zn(2+)</name>
        <dbReference type="ChEBI" id="CHEBI:29105"/>
    </cofactor>
</comment>
<reference evidence="8" key="1">
    <citation type="submission" date="2023-03" db="EMBL/GenBank/DDBJ databases">
        <title>Stygiobacter electus gen. nov., sp. nov., facultatively anaerobic thermotolerant bacterium of the class Ignavibacteria from a well of Yessentuki mineral water deposit.</title>
        <authorList>
            <person name="Podosokorskaya O.A."/>
            <person name="Elcheninov A.G."/>
            <person name="Petrova N.F."/>
            <person name="Zavarzina D.G."/>
            <person name="Kublanov I.V."/>
            <person name="Merkel A.Y."/>
        </authorList>
    </citation>
    <scope>NUCLEOTIDE SEQUENCE</scope>
    <source>
        <strain evidence="8">09-Me</strain>
    </source>
</reference>
<protein>
    <submittedName>
        <fullName evidence="8">M14 family metallopeptidase</fullName>
    </submittedName>
</protein>
<feature type="domain" description="Peptidase M14" evidence="7">
    <location>
        <begin position="46"/>
        <end position="319"/>
    </location>
</feature>
<gene>
    <name evidence="8" type="ORF">P0M35_11680</name>
</gene>
<keyword evidence="4" id="KW-0378">Hydrolase</keyword>
<dbReference type="SUPFAM" id="SSF52317">
    <property type="entry name" value="Class I glutamine amidotransferase-like"/>
    <property type="match status" value="1"/>
</dbReference>
<dbReference type="SMART" id="SM00631">
    <property type="entry name" value="Zn_pept"/>
    <property type="match status" value="1"/>
</dbReference>
<organism evidence="8 9">
    <name type="scientific">Stygiobacter electus</name>
    <dbReference type="NCBI Taxonomy" id="3032292"/>
    <lineage>
        <taxon>Bacteria</taxon>
        <taxon>Pseudomonadati</taxon>
        <taxon>Ignavibacteriota</taxon>
        <taxon>Ignavibacteria</taxon>
        <taxon>Ignavibacteriales</taxon>
        <taxon>Melioribacteraceae</taxon>
        <taxon>Stygiobacter</taxon>
    </lineage>
</organism>
<keyword evidence="3" id="KW-0645">Protease</keyword>
<dbReference type="Pfam" id="PF00246">
    <property type="entry name" value="Peptidase_M14"/>
    <property type="match status" value="1"/>
</dbReference>
<evidence type="ECO:0000256" key="1">
    <source>
        <dbReference type="ARBA" id="ARBA00001947"/>
    </source>
</evidence>
<dbReference type="Proteomes" id="UP001221302">
    <property type="component" value="Unassembled WGS sequence"/>
</dbReference>
<keyword evidence="5" id="KW-0862">Zinc</keyword>
<dbReference type="CDD" id="cd06240">
    <property type="entry name" value="M14-like"/>
    <property type="match status" value="1"/>
</dbReference>
<dbReference type="GO" id="GO:0004181">
    <property type="term" value="F:metallocarboxypeptidase activity"/>
    <property type="evidence" value="ECO:0007669"/>
    <property type="project" value="InterPro"/>
</dbReference>
<keyword evidence="6" id="KW-0482">Metalloprotease</keyword>
<sequence>MNLSFSIKTLILILSLISTQINLSQSLKSPEEFLGYKVGTDYKIADYETITKYFKHLSENSNKILFQNIGKTSQGRDMFMSIISSEDNLKNIDKYKDIIHQLSDPRKTNEAEAIQLAKDGKIIVMVTCNIHSNEIASAQMSIEFAYDLVRGKASEKSMQALNDVIFVLVPSLNPDGTTMIVNWYNKYLGTEFEGSQLPYLYHIYSGHDNNRDWFMFNLKETQNVIKVAFHDLIPQIWLDEHQMGSTGARLFVVPYKDPINPNVNPLIWRWQTIIGGMSALDLQKQNKTGIITQALFEGWWEGPASDCGLWHNQIALLSEMASCNIASPIYIDSAEVRVNPELATYDIRTNYVSPWRGGWWRLRDIVDYELGLTFSLLETAASYKTDLLLNYYKMAKEAIEDGKKGNPFAYVIPRDQKDPQTTSKMIEMLQFGAVEVNWTDKEFKLGNTIYPANSYVIYLAQPNGKYVKDLFEEQRYPDLRKSRSETPIRPYDVAGWTLPYLMGVKFYTIEKPFELETKILTHPNYYEGSVENSNGNYFVSPSGLNVNSALINKLQKQNIPVYWNSKQIDQFQEGSVFIPMNENSKKAINELAKEFHLKIYSANVKEQSLLKELKKVRVALYQPYTANMDEGWTRLLLENYQFDFKNIYNKDFKNKKLKDLYDVIIIPDMSGDLIKNGKPSGDNARFYRPKPAEYEGGIEKEGVENLKTFVEKDGGYLITLGQACNFAIEDLGLKVTNVLKNVKADDFYCPGSLVRMTVNNQHPIGYGFDNEVIGYLSDNIAFSTTVPYADYDRNVIVRYPTSNILKSGFLLGEDYLYRRSAIVDVKQKKGHVILLGFKVQNRHQTFGTFKFLFNAIHNAGINN</sequence>
<proteinExistence type="inferred from homology"/>
<dbReference type="GO" id="GO:0008270">
    <property type="term" value="F:zinc ion binding"/>
    <property type="evidence" value="ECO:0007669"/>
    <property type="project" value="InterPro"/>
</dbReference>
<dbReference type="GO" id="GO:0006508">
    <property type="term" value="P:proteolysis"/>
    <property type="evidence" value="ECO:0007669"/>
    <property type="project" value="UniProtKB-KW"/>
</dbReference>
<comment type="similarity">
    <text evidence="2">Belongs to the peptidase M14 family.</text>
</comment>
<dbReference type="PANTHER" id="PTHR11705:SF143">
    <property type="entry name" value="SLL0236 PROTEIN"/>
    <property type="match status" value="1"/>
</dbReference>
<evidence type="ECO:0000313" key="9">
    <source>
        <dbReference type="Proteomes" id="UP001221302"/>
    </source>
</evidence>
<dbReference type="AlphaFoldDB" id="A0AAE3P1W7"/>
<evidence type="ECO:0000259" key="7">
    <source>
        <dbReference type="SMART" id="SM00631"/>
    </source>
</evidence>
<dbReference type="RefSeq" id="WP_321536585.1">
    <property type="nucleotide sequence ID" value="NZ_JARGDL010000019.1"/>
</dbReference>
<name>A0AAE3P1W7_9BACT</name>
<evidence type="ECO:0000256" key="6">
    <source>
        <dbReference type="ARBA" id="ARBA00023049"/>
    </source>
</evidence>
<accession>A0AAE3P1W7</accession>
<evidence type="ECO:0000256" key="2">
    <source>
        <dbReference type="ARBA" id="ARBA00005988"/>
    </source>
</evidence>
<dbReference type="SUPFAM" id="SSF53187">
    <property type="entry name" value="Zn-dependent exopeptidases"/>
    <property type="match status" value="1"/>
</dbReference>
<evidence type="ECO:0000313" key="8">
    <source>
        <dbReference type="EMBL" id="MDF1612814.1"/>
    </source>
</evidence>
<dbReference type="EMBL" id="JARGDL010000019">
    <property type="protein sequence ID" value="MDF1612814.1"/>
    <property type="molecule type" value="Genomic_DNA"/>
</dbReference>
<dbReference type="GO" id="GO:0005615">
    <property type="term" value="C:extracellular space"/>
    <property type="evidence" value="ECO:0007669"/>
    <property type="project" value="TreeGrafter"/>
</dbReference>
<dbReference type="InterPro" id="IPR029062">
    <property type="entry name" value="Class_I_gatase-like"/>
</dbReference>
<evidence type="ECO:0000256" key="3">
    <source>
        <dbReference type="ARBA" id="ARBA00022670"/>
    </source>
</evidence>
<dbReference type="InterPro" id="IPR000834">
    <property type="entry name" value="Peptidase_M14"/>
</dbReference>
<dbReference type="Gene3D" id="3.40.630.10">
    <property type="entry name" value="Zn peptidases"/>
    <property type="match status" value="1"/>
</dbReference>